<organism evidence="2">
    <name type="scientific">Musa acuminata subsp. malaccensis</name>
    <name type="common">Wild banana</name>
    <name type="synonym">Musa malaccensis</name>
    <dbReference type="NCBI Taxonomy" id="214687"/>
    <lineage>
        <taxon>Eukaryota</taxon>
        <taxon>Viridiplantae</taxon>
        <taxon>Streptophyta</taxon>
        <taxon>Embryophyta</taxon>
        <taxon>Tracheophyta</taxon>
        <taxon>Spermatophyta</taxon>
        <taxon>Magnoliopsida</taxon>
        <taxon>Liliopsida</taxon>
        <taxon>Zingiberales</taxon>
        <taxon>Musaceae</taxon>
        <taxon>Musa</taxon>
    </lineage>
</organism>
<dbReference type="Gene3D" id="3.40.50.720">
    <property type="entry name" value="NAD(P)-binding Rossmann-like Domain"/>
    <property type="match status" value="1"/>
</dbReference>
<dbReference type="PANTHER" id="PTHR44375">
    <property type="entry name" value="BETA-KETOACYL-ACP REDUCTASE-LIKE PROTEIN-RELATED"/>
    <property type="match status" value="1"/>
</dbReference>
<proteinExistence type="predicted"/>
<dbReference type="InterPro" id="IPR002347">
    <property type="entry name" value="SDR_fam"/>
</dbReference>
<dbReference type="EMBL" id="HG996468">
    <property type="protein sequence ID" value="CAG1849062.1"/>
    <property type="molecule type" value="Genomic_DNA"/>
</dbReference>
<sequence length="81" mass="9005">MVGEVANRTSPPWRSLDGKVVMVTGASSGIGWDHCLDLARAGCQIIAAARRTDRLRSICEEINGPDRQRPPPSDRWRSSWM</sequence>
<accession>A0A8D7AGA5</accession>
<dbReference type="InterPro" id="IPR036291">
    <property type="entry name" value="NAD(P)-bd_dom_sf"/>
</dbReference>
<name>A0A8D7AGA5_MUSAM</name>
<evidence type="ECO:0000256" key="1">
    <source>
        <dbReference type="SAM" id="MobiDB-lite"/>
    </source>
</evidence>
<dbReference type="SUPFAM" id="SSF51735">
    <property type="entry name" value="NAD(P)-binding Rossmann-fold domains"/>
    <property type="match status" value="1"/>
</dbReference>
<gene>
    <name evidence="2" type="ORF">GSMUA_206480.1</name>
</gene>
<dbReference type="Pfam" id="PF00106">
    <property type="entry name" value="adh_short"/>
    <property type="match status" value="1"/>
</dbReference>
<dbReference type="PANTHER" id="PTHR44375:SF2">
    <property type="entry name" value="BETA-KETOACYL-ACP REDUCTASE-LIKE PROTEIN-RELATED"/>
    <property type="match status" value="1"/>
</dbReference>
<protein>
    <submittedName>
        <fullName evidence="2">(wild Malaysian banana) hypothetical protein</fullName>
    </submittedName>
</protein>
<reference evidence="2" key="1">
    <citation type="submission" date="2021-03" db="EMBL/GenBank/DDBJ databases">
        <authorList>
            <consortium name="Genoscope - CEA"/>
            <person name="William W."/>
        </authorList>
    </citation>
    <scope>NUCLEOTIDE SEQUENCE</scope>
    <source>
        <strain evidence="2">Doubled-haploid Pahang</strain>
    </source>
</reference>
<feature type="region of interest" description="Disordered" evidence="1">
    <location>
        <begin position="61"/>
        <end position="81"/>
    </location>
</feature>
<evidence type="ECO:0000313" key="2">
    <source>
        <dbReference type="EMBL" id="CAG1849062.1"/>
    </source>
</evidence>
<dbReference type="AlphaFoldDB" id="A0A8D7AGA5"/>